<dbReference type="AlphaFoldDB" id="A0A644TNB8"/>
<dbReference type="CDD" id="cd00657">
    <property type="entry name" value="Ferritin_like"/>
    <property type="match status" value="1"/>
</dbReference>
<dbReference type="InterPro" id="IPR009078">
    <property type="entry name" value="Ferritin-like_SF"/>
</dbReference>
<dbReference type="EMBL" id="VSSQ01000040">
    <property type="protein sequence ID" value="MPL68089.1"/>
    <property type="molecule type" value="Genomic_DNA"/>
</dbReference>
<dbReference type="Gene3D" id="6.10.140.1960">
    <property type="match status" value="2"/>
</dbReference>
<reference evidence="1" key="1">
    <citation type="submission" date="2019-08" db="EMBL/GenBank/DDBJ databases">
        <authorList>
            <person name="Kucharzyk K."/>
            <person name="Murdoch R.W."/>
            <person name="Higgins S."/>
            <person name="Loffler F."/>
        </authorList>
    </citation>
    <scope>NUCLEOTIDE SEQUENCE</scope>
</reference>
<proteinExistence type="predicted"/>
<sequence length="197" mass="22837">MANKSPKKNIPNQYTLDMSMPENKCTECPDHPDLLLLRDAAADEREAIALYLEAAKNTSFTEIFLHIAEEEMHHYLMIMKHISILDPVQTAYLQKENLDMLTMGRVQAKWKHKYCVPVTEEAPLPTAQDIQAIHYLTKALISELQAINKYQRYMNKTLSDHNKHLFCLIMNEEKEHVAEFTAALFELTHEPLPIEMD</sequence>
<protein>
    <recommendedName>
        <fullName evidence="2">Rubrerythrin diiron-binding domain-containing protein</fullName>
    </recommendedName>
</protein>
<dbReference type="SUPFAM" id="SSF47240">
    <property type="entry name" value="Ferritin-like"/>
    <property type="match status" value="1"/>
</dbReference>
<accession>A0A644TNB8</accession>
<gene>
    <name evidence="1" type="ORF">SDC9_13802</name>
</gene>
<comment type="caution">
    <text evidence="1">The sequence shown here is derived from an EMBL/GenBank/DDBJ whole genome shotgun (WGS) entry which is preliminary data.</text>
</comment>
<organism evidence="1">
    <name type="scientific">bioreactor metagenome</name>
    <dbReference type="NCBI Taxonomy" id="1076179"/>
    <lineage>
        <taxon>unclassified sequences</taxon>
        <taxon>metagenomes</taxon>
        <taxon>ecological metagenomes</taxon>
    </lineage>
</organism>
<evidence type="ECO:0008006" key="2">
    <source>
        <dbReference type="Google" id="ProtNLM"/>
    </source>
</evidence>
<name>A0A644TNB8_9ZZZZ</name>
<evidence type="ECO:0000313" key="1">
    <source>
        <dbReference type="EMBL" id="MPL68089.1"/>
    </source>
</evidence>